<evidence type="ECO:0000313" key="1">
    <source>
        <dbReference type="EMBL" id="CEI71845.1"/>
    </source>
</evidence>
<evidence type="ECO:0000313" key="2">
    <source>
        <dbReference type="Proteomes" id="UP000245695"/>
    </source>
</evidence>
<dbReference type="Proteomes" id="UP000245695">
    <property type="component" value="Chromosome 1"/>
</dbReference>
<dbReference type="Pfam" id="PF14091">
    <property type="entry name" value="DUF4269"/>
    <property type="match status" value="1"/>
</dbReference>
<dbReference type="AlphaFoldDB" id="A0A2P2BN73"/>
<proteinExistence type="predicted"/>
<dbReference type="KEGG" id="rhom:FRIFI_0295"/>
<dbReference type="InterPro" id="IPR025365">
    <property type="entry name" value="DUF4269"/>
</dbReference>
<organism evidence="1 2">
    <name type="scientific">Romboutsia hominis</name>
    <dbReference type="NCBI Taxonomy" id="1507512"/>
    <lineage>
        <taxon>Bacteria</taxon>
        <taxon>Bacillati</taxon>
        <taxon>Bacillota</taxon>
        <taxon>Clostridia</taxon>
        <taxon>Peptostreptococcales</taxon>
        <taxon>Peptostreptococcaceae</taxon>
        <taxon>Romboutsia</taxon>
    </lineage>
</organism>
<protein>
    <recommendedName>
        <fullName evidence="3">DUF4269 domain-containing protein</fullName>
    </recommendedName>
</protein>
<gene>
    <name evidence="1" type="ORF">FRIFI_0295</name>
</gene>
<dbReference type="EMBL" id="LN650648">
    <property type="protein sequence ID" value="CEI71845.1"/>
    <property type="molecule type" value="Genomic_DNA"/>
</dbReference>
<keyword evidence="2" id="KW-1185">Reference proteome</keyword>
<reference evidence="1 2" key="1">
    <citation type="submission" date="2014-09" db="EMBL/GenBank/DDBJ databases">
        <authorList>
            <person name="Hornung B.V."/>
        </authorList>
    </citation>
    <scope>NUCLEOTIDE SEQUENCE [LARGE SCALE GENOMIC DNA]</scope>
    <source>
        <strain evidence="1 2">FRIFI</strain>
    </source>
</reference>
<sequence length="85" mass="9900">MDDIEIEIYASKNHSEKTNGYRHMVIEARLIEILGKDFKNEIIALKKRGLKTEPAFAKQLGLKGNPYESLLELEEYYDDDLKNLK</sequence>
<evidence type="ECO:0008006" key="3">
    <source>
        <dbReference type="Google" id="ProtNLM"/>
    </source>
</evidence>
<accession>A0A2P2BN73</accession>
<name>A0A2P2BN73_9FIRM</name>